<evidence type="ECO:0000313" key="10">
    <source>
        <dbReference type="Proteomes" id="UP001177023"/>
    </source>
</evidence>
<sequence length="281" mass="32347">MAASSRSSSTPGATNKTKHALPVQTPNFVLGMLIQVARRILFVNVRLKAAAHFLGVILLSIVSHYVMTTDEHLLEMKFSYFNQYGVKLGWFWTCAVVGPYIWYSSKLHHKDGDRVWVDMLRLGMATLMWYTHLHVFHWIRESTSRCDKSVRFSRDECSTNGGVWIPGHDFSGHCFLLIYSILIVSEEASSYRQWQQLDAGVGPTARKQFAFDSLIAQVFFVLMCVLHICWDFQLLRSCIYYHTFLDKFVGAAGGVFAWAFTYRFLYPNGFLCMPIHRRKAD</sequence>
<keyword evidence="4" id="KW-0256">Endoplasmic reticulum</keyword>
<dbReference type="PANTHER" id="PTHR23129">
    <property type="entry name" value="ACYL-COENZYME A DIPHOSPHATASE FITM2"/>
    <property type="match status" value="1"/>
</dbReference>
<dbReference type="Proteomes" id="UP001177023">
    <property type="component" value="Unassembled WGS sequence"/>
</dbReference>
<feature type="transmembrane region" description="Helical" evidence="8">
    <location>
        <begin position="49"/>
        <end position="67"/>
    </location>
</feature>
<dbReference type="AlphaFoldDB" id="A0AA36CLK1"/>
<comment type="caution">
    <text evidence="9">The sequence shown here is derived from an EMBL/GenBank/DDBJ whole genome shotgun (WGS) entry which is preliminary data.</text>
</comment>
<evidence type="ECO:0000256" key="3">
    <source>
        <dbReference type="ARBA" id="ARBA00022801"/>
    </source>
</evidence>
<evidence type="ECO:0000256" key="1">
    <source>
        <dbReference type="ARBA" id="ARBA00004477"/>
    </source>
</evidence>
<dbReference type="GO" id="GO:0008654">
    <property type="term" value="P:phospholipid biosynthetic process"/>
    <property type="evidence" value="ECO:0007669"/>
    <property type="project" value="TreeGrafter"/>
</dbReference>
<dbReference type="EMBL" id="CATQJA010002556">
    <property type="protein sequence ID" value="CAJ0571335.1"/>
    <property type="molecule type" value="Genomic_DNA"/>
</dbReference>
<feature type="transmembrane region" description="Helical" evidence="8">
    <location>
        <begin position="209"/>
        <end position="228"/>
    </location>
</feature>
<evidence type="ECO:0000256" key="4">
    <source>
        <dbReference type="ARBA" id="ARBA00022824"/>
    </source>
</evidence>
<dbReference type="PANTHER" id="PTHR23129:SF0">
    <property type="entry name" value="ACYL-COENZYME A DIPHOSPHATASE FITM2"/>
    <property type="match status" value="1"/>
</dbReference>
<keyword evidence="7 8" id="KW-0472">Membrane</keyword>
<dbReference type="GO" id="GO:0019915">
    <property type="term" value="P:lipid storage"/>
    <property type="evidence" value="ECO:0007669"/>
    <property type="project" value="InterPro"/>
</dbReference>
<keyword evidence="6" id="KW-0443">Lipid metabolism</keyword>
<accession>A0AA36CLK1</accession>
<feature type="transmembrane region" description="Helical" evidence="8">
    <location>
        <begin position="87"/>
        <end position="103"/>
    </location>
</feature>
<feature type="non-terminal residue" evidence="9">
    <location>
        <position position="281"/>
    </location>
</feature>
<name>A0AA36CLK1_9BILA</name>
<feature type="transmembrane region" description="Helical" evidence="8">
    <location>
        <begin position="248"/>
        <end position="266"/>
    </location>
</feature>
<dbReference type="GO" id="GO:0010945">
    <property type="term" value="F:coenzyme A diphosphatase activity"/>
    <property type="evidence" value="ECO:0007669"/>
    <property type="project" value="InterPro"/>
</dbReference>
<comment type="subcellular location">
    <subcellularLocation>
        <location evidence="1">Endoplasmic reticulum membrane</location>
        <topology evidence="1">Multi-pass membrane protein</topology>
    </subcellularLocation>
</comment>
<evidence type="ECO:0000256" key="5">
    <source>
        <dbReference type="ARBA" id="ARBA00022989"/>
    </source>
</evidence>
<keyword evidence="2 8" id="KW-0812">Transmembrane</keyword>
<evidence type="ECO:0000256" key="7">
    <source>
        <dbReference type="ARBA" id="ARBA00023136"/>
    </source>
</evidence>
<evidence type="ECO:0000256" key="6">
    <source>
        <dbReference type="ARBA" id="ARBA00023098"/>
    </source>
</evidence>
<dbReference type="InterPro" id="IPR019388">
    <property type="entry name" value="FIT"/>
</dbReference>
<evidence type="ECO:0000256" key="8">
    <source>
        <dbReference type="SAM" id="Phobius"/>
    </source>
</evidence>
<keyword evidence="3" id="KW-0378">Hydrolase</keyword>
<dbReference type="GO" id="GO:0005789">
    <property type="term" value="C:endoplasmic reticulum membrane"/>
    <property type="evidence" value="ECO:0007669"/>
    <property type="project" value="UniProtKB-SubCell"/>
</dbReference>
<keyword evidence="10" id="KW-1185">Reference proteome</keyword>
<organism evidence="9 10">
    <name type="scientific">Mesorhabditis spiculigera</name>
    <dbReference type="NCBI Taxonomy" id="96644"/>
    <lineage>
        <taxon>Eukaryota</taxon>
        <taxon>Metazoa</taxon>
        <taxon>Ecdysozoa</taxon>
        <taxon>Nematoda</taxon>
        <taxon>Chromadorea</taxon>
        <taxon>Rhabditida</taxon>
        <taxon>Rhabditina</taxon>
        <taxon>Rhabditomorpha</taxon>
        <taxon>Rhabditoidea</taxon>
        <taxon>Rhabditidae</taxon>
        <taxon>Mesorhabditinae</taxon>
        <taxon>Mesorhabditis</taxon>
    </lineage>
</organism>
<reference evidence="9" key="1">
    <citation type="submission" date="2023-06" db="EMBL/GenBank/DDBJ databases">
        <authorList>
            <person name="Delattre M."/>
        </authorList>
    </citation>
    <scope>NUCLEOTIDE SEQUENCE</scope>
    <source>
        <strain evidence="9">AF72</strain>
    </source>
</reference>
<gene>
    <name evidence="9" type="ORF">MSPICULIGERA_LOCUS9745</name>
</gene>
<feature type="transmembrane region" description="Helical" evidence="8">
    <location>
        <begin position="20"/>
        <end position="37"/>
    </location>
</feature>
<dbReference type="Pfam" id="PF10261">
    <property type="entry name" value="FIT"/>
    <property type="match status" value="2"/>
</dbReference>
<evidence type="ECO:0000313" key="9">
    <source>
        <dbReference type="EMBL" id="CAJ0571335.1"/>
    </source>
</evidence>
<protein>
    <submittedName>
        <fullName evidence="9">Uncharacterized protein</fullName>
    </submittedName>
</protein>
<proteinExistence type="predicted"/>
<dbReference type="GO" id="GO:0034389">
    <property type="term" value="P:lipid droplet organization"/>
    <property type="evidence" value="ECO:0007669"/>
    <property type="project" value="TreeGrafter"/>
</dbReference>
<keyword evidence="5 8" id="KW-1133">Transmembrane helix</keyword>
<evidence type="ECO:0000256" key="2">
    <source>
        <dbReference type="ARBA" id="ARBA00022692"/>
    </source>
</evidence>